<reference evidence="1" key="2">
    <citation type="submission" date="2020-09" db="EMBL/GenBank/DDBJ databases">
        <authorList>
            <person name="Sun Q."/>
            <person name="Zhou Y."/>
        </authorList>
    </citation>
    <scope>NUCLEOTIDE SEQUENCE</scope>
    <source>
        <strain evidence="1">CGMCC 1.15725</strain>
    </source>
</reference>
<evidence type="ECO:0000313" key="2">
    <source>
        <dbReference type="Proteomes" id="UP000646365"/>
    </source>
</evidence>
<dbReference type="EMBL" id="BMJQ01000015">
    <property type="protein sequence ID" value="GGF38419.1"/>
    <property type="molecule type" value="Genomic_DNA"/>
</dbReference>
<protein>
    <recommendedName>
        <fullName evidence="3">Alpha/beta hydrolase</fullName>
    </recommendedName>
</protein>
<evidence type="ECO:0008006" key="3">
    <source>
        <dbReference type="Google" id="ProtNLM"/>
    </source>
</evidence>
<gene>
    <name evidence="1" type="ORF">GCM10011611_51020</name>
</gene>
<keyword evidence="2" id="KW-1185">Reference proteome</keyword>
<comment type="caution">
    <text evidence="1">The sequence shown here is derived from an EMBL/GenBank/DDBJ whole genome shotgun (WGS) entry which is preliminary data.</text>
</comment>
<dbReference type="InterPro" id="IPR029058">
    <property type="entry name" value="AB_hydrolase_fold"/>
</dbReference>
<organism evidence="1 2">
    <name type="scientific">Aliidongia dinghuensis</name>
    <dbReference type="NCBI Taxonomy" id="1867774"/>
    <lineage>
        <taxon>Bacteria</taxon>
        <taxon>Pseudomonadati</taxon>
        <taxon>Pseudomonadota</taxon>
        <taxon>Alphaproteobacteria</taxon>
        <taxon>Rhodospirillales</taxon>
        <taxon>Dongiaceae</taxon>
        <taxon>Aliidongia</taxon>
    </lineage>
</organism>
<dbReference type="Proteomes" id="UP000646365">
    <property type="component" value="Unassembled WGS sequence"/>
</dbReference>
<accession>A0A8J3E5V5</accession>
<proteinExistence type="predicted"/>
<name>A0A8J3E5V5_9PROT</name>
<evidence type="ECO:0000313" key="1">
    <source>
        <dbReference type="EMBL" id="GGF38419.1"/>
    </source>
</evidence>
<sequence length="295" mass="32494">MSPQEIPAFTDAAVADAARRGRAMYDLGSTPIFASRSDPRFGYCLYVPPDIAEAETAPELIVAMHGTGRSFVEYRNAFAEFGRWNRCVILAPLFPIGVQGDGNRDGFKYMAEGDIRYDRVLLDMVAEVGAKYGWRFDRFALFGYSGGGHFAHRFLMLHPDRLWAVSIGAPGSVTLLDPTRDWWVGTRDVEARFGVAVDPAAMAKVAVQMVVGSADIETWEITHREGGRHWMPGANDAGRTRPERLASLCHSFEAAGISVRFDLVAGMAHDGLRAVETVKGFFADTLAAMRQAERQ</sequence>
<dbReference type="Gene3D" id="3.40.50.1820">
    <property type="entry name" value="alpha/beta hydrolase"/>
    <property type="match status" value="1"/>
</dbReference>
<dbReference type="SUPFAM" id="SSF53474">
    <property type="entry name" value="alpha/beta-Hydrolases"/>
    <property type="match status" value="1"/>
</dbReference>
<dbReference type="AlphaFoldDB" id="A0A8J3E5V5"/>
<reference evidence="1" key="1">
    <citation type="journal article" date="2014" name="Int. J. Syst. Evol. Microbiol.">
        <title>Complete genome sequence of Corynebacterium casei LMG S-19264T (=DSM 44701T), isolated from a smear-ripened cheese.</title>
        <authorList>
            <consortium name="US DOE Joint Genome Institute (JGI-PGF)"/>
            <person name="Walter F."/>
            <person name="Albersmeier A."/>
            <person name="Kalinowski J."/>
            <person name="Ruckert C."/>
        </authorList>
    </citation>
    <scope>NUCLEOTIDE SEQUENCE</scope>
    <source>
        <strain evidence="1">CGMCC 1.15725</strain>
    </source>
</reference>
<dbReference type="RefSeq" id="WP_189050982.1">
    <property type="nucleotide sequence ID" value="NZ_BMJQ01000015.1"/>
</dbReference>